<dbReference type="NCBIfam" id="TIGR01643">
    <property type="entry name" value="YD_repeat_2x"/>
    <property type="match status" value="4"/>
</dbReference>
<dbReference type="PANTHER" id="PTHR32305">
    <property type="match status" value="1"/>
</dbReference>
<feature type="compositionally biased region" description="Polar residues" evidence="2">
    <location>
        <begin position="1626"/>
        <end position="1643"/>
    </location>
</feature>
<keyword evidence="3" id="KW-0732">Signal</keyword>
<keyword evidence="1" id="KW-0677">Repeat</keyword>
<dbReference type="EMBL" id="LT594324">
    <property type="protein sequence ID" value="SBT37101.1"/>
    <property type="molecule type" value="Genomic_DNA"/>
</dbReference>
<dbReference type="Pfam" id="PF25023">
    <property type="entry name" value="TEN_YD-shell"/>
    <property type="match status" value="1"/>
</dbReference>
<evidence type="ECO:0000256" key="2">
    <source>
        <dbReference type="SAM" id="MobiDB-lite"/>
    </source>
</evidence>
<feature type="region of interest" description="Disordered" evidence="2">
    <location>
        <begin position="1291"/>
        <end position="1314"/>
    </location>
</feature>
<feature type="region of interest" description="Disordered" evidence="2">
    <location>
        <begin position="48"/>
        <end position="91"/>
    </location>
</feature>
<feature type="region of interest" description="Disordered" evidence="2">
    <location>
        <begin position="1623"/>
        <end position="1643"/>
    </location>
</feature>
<dbReference type="Pfam" id="PF05593">
    <property type="entry name" value="RHS_repeat"/>
    <property type="match status" value="2"/>
</dbReference>
<dbReference type="NCBIfam" id="TIGR03696">
    <property type="entry name" value="Rhs_assc_core"/>
    <property type="match status" value="1"/>
</dbReference>
<feature type="signal peptide" evidence="3">
    <location>
        <begin position="1"/>
        <end position="44"/>
    </location>
</feature>
<organism evidence="5 6">
    <name type="scientific">Micromonospora narathiwatensis</name>
    <dbReference type="NCBI Taxonomy" id="299146"/>
    <lineage>
        <taxon>Bacteria</taxon>
        <taxon>Bacillati</taxon>
        <taxon>Actinomycetota</taxon>
        <taxon>Actinomycetes</taxon>
        <taxon>Micromonosporales</taxon>
        <taxon>Micromonosporaceae</taxon>
        <taxon>Micromonospora</taxon>
    </lineage>
</organism>
<protein>
    <submittedName>
        <fullName evidence="5">RHS repeat-associated core domain-containing protein</fullName>
    </submittedName>
</protein>
<dbReference type="PATRIC" id="fig|299146.4.peg.31"/>
<feature type="domain" description="Teneurin-like YD-shell" evidence="4">
    <location>
        <begin position="1619"/>
        <end position="1815"/>
    </location>
</feature>
<feature type="compositionally biased region" description="Polar residues" evidence="2">
    <location>
        <begin position="1299"/>
        <end position="1314"/>
    </location>
</feature>
<evidence type="ECO:0000256" key="1">
    <source>
        <dbReference type="ARBA" id="ARBA00022737"/>
    </source>
</evidence>
<dbReference type="Proteomes" id="UP000198765">
    <property type="component" value="Chromosome I"/>
</dbReference>
<sequence length="2098" mass="226343">MQVHMPPAVPPPVRHDRARTLRRTVTATLAATVVASLLHAPAQAAPIGAPYRPSAPKPVPTVPVDKITPSSPAGSKILPDASRRPAPSWPAAGSSIVDLTTTRTTGPAPAGALPIRVAAPEKGVAAPGRVRVQVLDRATTSRTGVNGLLLRLDRADENDSAGTVRASVDYRSFATAYGADWASRLRLVQLPACALSTPADRRCAGTPLPSSNDLAQQTVTADVPVGAAAGGTLVALSAGPSGPAGNYAATSLSASSTWSAGGNSGAFNWSYPLRTPPALNGPAPGLSLNYSSQSVDGRHAASNNQPSSVGEGFEISTGGFIERRYKSCSDDMGGSANNTTKTFDQCWATDNATLSLASGSGELIYNSTEKRWHLRNDDGSRIERRTGASNGDNDGEYWVVTTGDGIQYWFGLNRLPGWKSGDPVTNSALTVPVFGNNPGEPCHATAFADSSCVQAWRWNLDYVVDPSGNSASYWYTKETNKYGRRLDPNDAVTYDRASSPQRIDYGTRRDNGVDSALSGSAPMRVTFTAADRCLSSCATHDAAHWPDTPWDAACAGTSCPDNFSPTFWTTKRLQAVNTQVRSGSGYTDVERWTFTHTFPDPGDGTRAGLWLDRISHTGLFGGTASLPDVRFAYTQLANRVDTIDFAAAMNWMRIARITNESGGTVNVTYSAPDCVAGQPMPTPHTNTRRCYPVIWTPEGYTNPVTDWFHKYVVTTVYETDHTGGVPPQGSPRVVYTYSYLDGAAWHYNDDDGLIDPKNKTWSDYRGYGRVAVTVGDPGEQTYSETRYFRGMNGDRLSPSGGTRSVNIDGIADEDWYAGMTRETKTFNGPGGAVVSRQTNEPWTSPVTATRTINGDTVTARFSRIATVRDFTTLDGGRGERVTRTTTGYDQYGMVVSVDDLGQEGVDGDELCTKTDYAPRNTTAWLMDRVHRTQSYAVKCGDTGGTLSADQVIGEVRNSYDDQAFQSVATRGLVTRIERMESWSSGTPTFSTVGRAAYDAHGRTTSTWDAMGALTTTAYTPAVGGPLTATTVTNPLQHVSTTTAQPAWGLPTRSVDANGKVTDLAYDALGRLTSVWQPGRDKATQTANLTYGYLIRDTAPTVVSTAQLNNAGNYVTSYTLYDGLLRARQTQTPSPSGGRLLTDTFYDTAGRQVRSYGSYHTSGNPGTTLVTATEAAFVPNQSRTVYDGAGRTIASIFQPYAAERWRTSTYYAGDRTDVTPPAGGTATSTVTDARGRTVELRQYNGPAPTPGVSGSWDATRYAFNRKSQLAEVTDPVGNKWTYTYDIRGRQIETRDPDRGPTTNTYDNGGRTTSTTDARGKTIAYLYDPLGRKRAAYDDRVGGTMRAQWVYDTLAKGYLTQSTRFVGSASYQVKALGYNDQYQSTGTQVIVPTSETGLSGTYNFENTWNPDGSLKSASFPGTVGDLPAETVSYAYTDLGNVTTLNTLYGSQQQAYVSAVVYNALGQIDQVTLDTGSGGHVWQAFTRELETGRLTGIRIDRDSVAPNTVSDVRYTFDPVGNITQTRDVTPDPVDDTQCFAYDHLRRLTEAWTPASGDCVATRSVASLGGPAPYWHSWSFDKIGNRRTEVVHTSSGDATTTYAYPATGAARPHAVTGTSGATTGSYTYDENGNTLTRPTKSSGTQTLTWDPEGRLETSVDGTGETRYIYDADGNRLIRRDPTGRTLYLPGQEIRHTTSGGAKTTRYYSIAGQVVASRTAAGVSWLAADHQGTGQVAVDAATQATTIRRQTPYGVPRGGDPAWPNSKGFVGGTRDNTGLTHLGAREYDPSTGRFISVDPIMDLTDPQQWSAYTYSSNSPVTYSDPSGERACSDDNCGPGADYVDLAGNYHAVPGHNDGCNGCSAAVPKRGYSSDDEERAATGNADKARMLREMRHRQIFLEGKFWIGKLREEMVEANFDACKMGNPYVFAGCTTGANIANEKLAEQINEALDRIDESRAREGKFIKDKVLGKVNSGFDDDEFEIAFWLAFTGKQKVESRDDSLPVAGESGNRGFDAYVDGHRAEFKKLQTNTQSAARDRLRSANGQHVDRVYVLVRDGVEKANVEAGRANFMRNHSNPSLKYWQVIDGGAGWQSPFQSINQPL</sequence>
<evidence type="ECO:0000313" key="6">
    <source>
        <dbReference type="Proteomes" id="UP000198765"/>
    </source>
</evidence>
<gene>
    <name evidence="5" type="ORF">GA0070621_0031</name>
</gene>
<evidence type="ECO:0000259" key="4">
    <source>
        <dbReference type="Pfam" id="PF25023"/>
    </source>
</evidence>
<evidence type="ECO:0000256" key="3">
    <source>
        <dbReference type="SAM" id="SignalP"/>
    </source>
</evidence>
<dbReference type="InterPro" id="IPR006530">
    <property type="entry name" value="YD"/>
</dbReference>
<keyword evidence="6" id="KW-1185">Reference proteome</keyword>
<dbReference type="InterPro" id="IPR031325">
    <property type="entry name" value="RHS_repeat"/>
</dbReference>
<reference evidence="5 6" key="1">
    <citation type="submission" date="2016-06" db="EMBL/GenBank/DDBJ databases">
        <authorList>
            <person name="Kjaerup R.B."/>
            <person name="Dalgaard T.S."/>
            <person name="Juul-Madsen H.R."/>
        </authorList>
    </citation>
    <scope>NUCLEOTIDE SEQUENCE [LARGE SCALE GENOMIC DNA]</scope>
    <source>
        <strain evidence="5 6">DSM 45248</strain>
    </source>
</reference>
<dbReference type="InterPro" id="IPR056823">
    <property type="entry name" value="TEN-like_YD-shell"/>
</dbReference>
<evidence type="ECO:0000313" key="5">
    <source>
        <dbReference type="EMBL" id="SBT37101.1"/>
    </source>
</evidence>
<feature type="chain" id="PRO_5008382254" evidence="3">
    <location>
        <begin position="45"/>
        <end position="2098"/>
    </location>
</feature>
<dbReference type="Gene3D" id="2.180.10.10">
    <property type="entry name" value="RHS repeat-associated core"/>
    <property type="match status" value="2"/>
</dbReference>
<proteinExistence type="predicted"/>
<dbReference type="PANTHER" id="PTHR32305:SF17">
    <property type="entry name" value="TRNA NUCLEASE WAPA"/>
    <property type="match status" value="1"/>
</dbReference>
<dbReference type="InterPro" id="IPR022385">
    <property type="entry name" value="Rhs_assc_core"/>
</dbReference>
<accession>A0A1A8YZT6</accession>
<name>A0A1A8YZT6_9ACTN</name>
<dbReference type="InterPro" id="IPR050708">
    <property type="entry name" value="T6SS_VgrG/RHS"/>
</dbReference>